<dbReference type="KEGG" id="cre:CHLRE_05g238280v5"/>
<dbReference type="ExpressionAtlas" id="A0A2K3DSZ7">
    <property type="expression patterns" value="baseline and differential"/>
</dbReference>
<evidence type="ECO:0000313" key="2">
    <source>
        <dbReference type="Proteomes" id="UP000006906"/>
    </source>
</evidence>
<dbReference type="EMBL" id="CM008966">
    <property type="protein sequence ID" value="PNW83654.1"/>
    <property type="molecule type" value="Genomic_DNA"/>
</dbReference>
<evidence type="ECO:0000313" key="1">
    <source>
        <dbReference type="EMBL" id="PNW83654.1"/>
    </source>
</evidence>
<gene>
    <name evidence="1" type="ORF">CHLRE_05g238280v5</name>
</gene>
<reference evidence="1 2" key="1">
    <citation type="journal article" date="2007" name="Science">
        <title>The Chlamydomonas genome reveals the evolution of key animal and plant functions.</title>
        <authorList>
            <person name="Merchant S.S."/>
            <person name="Prochnik S.E."/>
            <person name="Vallon O."/>
            <person name="Harris E.H."/>
            <person name="Karpowicz S.J."/>
            <person name="Witman G.B."/>
            <person name="Terry A."/>
            <person name="Salamov A."/>
            <person name="Fritz-Laylin L.K."/>
            <person name="Marechal-Drouard L."/>
            <person name="Marshall W.F."/>
            <person name="Qu L.H."/>
            <person name="Nelson D.R."/>
            <person name="Sanderfoot A.A."/>
            <person name="Spalding M.H."/>
            <person name="Kapitonov V.V."/>
            <person name="Ren Q."/>
            <person name="Ferris P."/>
            <person name="Lindquist E."/>
            <person name="Shapiro H."/>
            <person name="Lucas S.M."/>
            <person name="Grimwood J."/>
            <person name="Schmutz J."/>
            <person name="Cardol P."/>
            <person name="Cerutti H."/>
            <person name="Chanfreau G."/>
            <person name="Chen C.L."/>
            <person name="Cognat V."/>
            <person name="Croft M.T."/>
            <person name="Dent R."/>
            <person name="Dutcher S."/>
            <person name="Fernandez E."/>
            <person name="Fukuzawa H."/>
            <person name="Gonzalez-Ballester D."/>
            <person name="Gonzalez-Halphen D."/>
            <person name="Hallmann A."/>
            <person name="Hanikenne M."/>
            <person name="Hippler M."/>
            <person name="Inwood W."/>
            <person name="Jabbari K."/>
            <person name="Kalanon M."/>
            <person name="Kuras R."/>
            <person name="Lefebvre P.A."/>
            <person name="Lemaire S.D."/>
            <person name="Lobanov A.V."/>
            <person name="Lohr M."/>
            <person name="Manuell A."/>
            <person name="Meier I."/>
            <person name="Mets L."/>
            <person name="Mittag M."/>
            <person name="Mittelmeier T."/>
            <person name="Moroney J.V."/>
            <person name="Moseley J."/>
            <person name="Napoli C."/>
            <person name="Nedelcu A.M."/>
            <person name="Niyogi K."/>
            <person name="Novoselov S.V."/>
            <person name="Paulsen I.T."/>
            <person name="Pazour G."/>
            <person name="Purton S."/>
            <person name="Ral J.P."/>
            <person name="Riano-Pachon D.M."/>
            <person name="Riekhof W."/>
            <person name="Rymarquis L."/>
            <person name="Schroda M."/>
            <person name="Stern D."/>
            <person name="Umen J."/>
            <person name="Willows R."/>
            <person name="Wilson N."/>
            <person name="Zimmer S.L."/>
            <person name="Allmer J."/>
            <person name="Balk J."/>
            <person name="Bisova K."/>
            <person name="Chen C.J."/>
            <person name="Elias M."/>
            <person name="Gendler K."/>
            <person name="Hauser C."/>
            <person name="Lamb M.R."/>
            <person name="Ledford H."/>
            <person name="Long J.C."/>
            <person name="Minagawa J."/>
            <person name="Page M.D."/>
            <person name="Pan J."/>
            <person name="Pootakham W."/>
            <person name="Roje S."/>
            <person name="Rose A."/>
            <person name="Stahlberg E."/>
            <person name="Terauchi A.M."/>
            <person name="Yang P."/>
            <person name="Ball S."/>
            <person name="Bowler C."/>
            <person name="Dieckmann C.L."/>
            <person name="Gladyshev V.N."/>
            <person name="Green P."/>
            <person name="Jorgensen R."/>
            <person name="Mayfield S."/>
            <person name="Mueller-Roeber B."/>
            <person name="Rajamani S."/>
            <person name="Sayre R.T."/>
            <person name="Brokstein P."/>
            <person name="Dubchak I."/>
            <person name="Goodstein D."/>
            <person name="Hornick L."/>
            <person name="Huang Y.W."/>
            <person name="Jhaveri J."/>
            <person name="Luo Y."/>
            <person name="Martinez D."/>
            <person name="Ngau W.C."/>
            <person name="Otillar B."/>
            <person name="Poliakov A."/>
            <person name="Porter A."/>
            <person name="Szajkowski L."/>
            <person name="Werner G."/>
            <person name="Zhou K."/>
            <person name="Grigoriev I.V."/>
            <person name="Rokhsar D.S."/>
            <person name="Grossman A.R."/>
        </authorList>
    </citation>
    <scope>NUCLEOTIDE SEQUENCE [LARGE SCALE GENOMIC DNA]</scope>
    <source>
        <strain evidence="2">CC-503</strain>
    </source>
</reference>
<dbReference type="GeneID" id="5723341"/>
<dbReference type="OMA" id="RSMALWK"/>
<proteinExistence type="predicted"/>
<evidence type="ECO:0008006" key="3">
    <source>
        <dbReference type="Google" id="ProtNLM"/>
    </source>
</evidence>
<accession>A0A2K3DSZ7</accession>
<dbReference type="AlphaFoldDB" id="A0A2K3DSZ7"/>
<protein>
    <recommendedName>
        <fullName evidence="3">Flagellar associated protein</fullName>
    </recommendedName>
</protein>
<organism evidence="1 2">
    <name type="scientific">Chlamydomonas reinhardtii</name>
    <name type="common">Chlamydomonas smithii</name>
    <dbReference type="NCBI Taxonomy" id="3055"/>
    <lineage>
        <taxon>Eukaryota</taxon>
        <taxon>Viridiplantae</taxon>
        <taxon>Chlorophyta</taxon>
        <taxon>core chlorophytes</taxon>
        <taxon>Chlorophyceae</taxon>
        <taxon>CS clade</taxon>
        <taxon>Chlamydomonadales</taxon>
        <taxon>Chlamydomonadaceae</taxon>
        <taxon>Chlamydomonas</taxon>
    </lineage>
</organism>
<dbReference type="InParanoid" id="A0A2K3DSZ7"/>
<dbReference type="Proteomes" id="UP000006906">
    <property type="component" value="Chromosome 5"/>
</dbReference>
<sequence length="240" mass="25710">MAYAAKTYQRNWGYDPHADDFNARVGKILSGGLDLQASMRSKALGELASTRAFEAAEQEAQRTSYVAQHMHDDPGMNARVPDSRKPGSGDAKGFVWVDEKGQYMGHVVPPRATVSQQSGTQLLGAGTSASGAMATATATVTGGGGGGGGGATRGGRPKVTERQAEVMGMDPVGRSMHLWRRLNPGCVEETTRLPRSTFTDHFGSKSGVLDAEVPDKTHHLKKTDFSEYTEVKLKIMQNLK</sequence>
<dbReference type="RefSeq" id="XP_042924874.1">
    <property type="nucleotide sequence ID" value="XM_043062310.1"/>
</dbReference>
<dbReference type="Gramene" id="PNW83654">
    <property type="protein sequence ID" value="PNW83654"/>
    <property type="gene ID" value="CHLRE_05g238280v5"/>
</dbReference>
<keyword evidence="2" id="KW-1185">Reference proteome</keyword>
<name>A0A2K3DSZ7_CHLRE</name>
<dbReference type="OrthoDB" id="541443at2759"/>